<dbReference type="PROSITE" id="PS00678">
    <property type="entry name" value="WD_REPEATS_1"/>
    <property type="match status" value="1"/>
</dbReference>
<keyword evidence="1 3" id="KW-0853">WD repeat</keyword>
<dbReference type="AlphaFoldDB" id="A0A420Y128"/>
<dbReference type="Pfam" id="PF00400">
    <property type="entry name" value="WD40"/>
    <property type="match status" value="3"/>
</dbReference>
<dbReference type="EMBL" id="QVQW01000076">
    <property type="protein sequence ID" value="RKU41388.1"/>
    <property type="molecule type" value="Genomic_DNA"/>
</dbReference>
<keyword evidence="5" id="KW-1185">Reference proteome</keyword>
<dbReference type="SMART" id="SM00320">
    <property type="entry name" value="WD40"/>
    <property type="match status" value="7"/>
</dbReference>
<dbReference type="STRING" id="177199.A0A420Y128"/>
<dbReference type="Gene3D" id="2.130.10.10">
    <property type="entry name" value="YVTN repeat-like/Quinoprotein amine dehydrogenase"/>
    <property type="match status" value="1"/>
</dbReference>
<dbReference type="InterPro" id="IPR019775">
    <property type="entry name" value="WD40_repeat_CS"/>
</dbReference>
<name>A0A420Y128_9PEZI</name>
<dbReference type="InterPro" id="IPR001680">
    <property type="entry name" value="WD40_rpt"/>
</dbReference>
<reference evidence="4 5" key="1">
    <citation type="submission" date="2018-08" db="EMBL/GenBank/DDBJ databases">
        <title>Draft genome of the lignicolous fungus Coniochaeta pulveracea.</title>
        <authorList>
            <person name="Borstlap C.J."/>
            <person name="De Witt R.N."/>
            <person name="Botha A."/>
            <person name="Volschenk H."/>
        </authorList>
    </citation>
    <scope>NUCLEOTIDE SEQUENCE [LARGE SCALE GENOMIC DNA]</scope>
    <source>
        <strain evidence="4 5">CAB683</strain>
    </source>
</reference>
<dbReference type="SUPFAM" id="SSF50978">
    <property type="entry name" value="WD40 repeat-like"/>
    <property type="match status" value="1"/>
</dbReference>
<dbReference type="GO" id="GO:0005634">
    <property type="term" value="C:nucleus"/>
    <property type="evidence" value="ECO:0007669"/>
    <property type="project" value="TreeGrafter"/>
</dbReference>
<proteinExistence type="predicted"/>
<evidence type="ECO:0000313" key="4">
    <source>
        <dbReference type="EMBL" id="RKU41388.1"/>
    </source>
</evidence>
<dbReference type="PANTHER" id="PTHR44090:SF1">
    <property type="entry name" value="SUPERKILLER COMPLEX PROTEIN 8"/>
    <property type="match status" value="1"/>
</dbReference>
<comment type="caution">
    <text evidence="4">The sequence shown here is derived from an EMBL/GenBank/DDBJ whole genome shotgun (WGS) entry which is preliminary data.</text>
</comment>
<evidence type="ECO:0000313" key="5">
    <source>
        <dbReference type="Proteomes" id="UP000275385"/>
    </source>
</evidence>
<dbReference type="PROSITE" id="PS50294">
    <property type="entry name" value="WD_REPEATS_REGION"/>
    <property type="match status" value="1"/>
</dbReference>
<sequence>MINHDQHQATKNRKSTAHGPIVATMSKQYLTLHTLDNAHTADIYSLAATPNSLFSVGGSSTIHIYSTVTSATFPLVQSITGAHRLGIHHVATSRGGPGHVAVTAGFGGELKVWTCKESGDWVLFHEFNPQGSSPPWAIALSADENYLAASTEDGRIVVYDLVEKTKVQTYETGSASTGGGPFGLSVDLSRDGRLTASGHQNGSVYVFNNDTGRMVYSLSGLAKPVRAVAFSPGCKRLAAAGDAGIIALYDMEHGEHVGNMGGAGLSNAWITSLDWNETGEYLLTGSFDGKVRVWDVARGECVATHSETREALWSVRWLPKSGKALAPGMSTGEMFATAGAHRSITFYREATGP</sequence>
<accession>A0A420Y128</accession>
<dbReference type="OrthoDB" id="10251741at2759"/>
<dbReference type="PANTHER" id="PTHR44090">
    <property type="entry name" value="WD REPEAT-CONTAINING PROTEIN 61"/>
    <property type="match status" value="1"/>
</dbReference>
<gene>
    <name evidence="4" type="primary">SKI8</name>
    <name evidence="4" type="ORF">DL546_004436</name>
</gene>
<protein>
    <submittedName>
        <fullName evidence="4">Superkiller</fullName>
    </submittedName>
</protein>
<dbReference type="InterPro" id="IPR036322">
    <property type="entry name" value="WD40_repeat_dom_sf"/>
</dbReference>
<dbReference type="InterPro" id="IPR051510">
    <property type="entry name" value="SKI8"/>
</dbReference>
<evidence type="ECO:0000256" key="1">
    <source>
        <dbReference type="ARBA" id="ARBA00022574"/>
    </source>
</evidence>
<organism evidence="4 5">
    <name type="scientific">Coniochaeta pulveracea</name>
    <dbReference type="NCBI Taxonomy" id="177199"/>
    <lineage>
        <taxon>Eukaryota</taxon>
        <taxon>Fungi</taxon>
        <taxon>Dikarya</taxon>
        <taxon>Ascomycota</taxon>
        <taxon>Pezizomycotina</taxon>
        <taxon>Sordariomycetes</taxon>
        <taxon>Sordariomycetidae</taxon>
        <taxon>Coniochaetales</taxon>
        <taxon>Coniochaetaceae</taxon>
        <taxon>Coniochaeta</taxon>
    </lineage>
</organism>
<dbReference type="PROSITE" id="PS50082">
    <property type="entry name" value="WD_REPEATS_2"/>
    <property type="match status" value="1"/>
</dbReference>
<feature type="repeat" description="WD" evidence="3">
    <location>
        <begin position="270"/>
        <end position="304"/>
    </location>
</feature>
<evidence type="ECO:0000256" key="2">
    <source>
        <dbReference type="ARBA" id="ARBA00022737"/>
    </source>
</evidence>
<dbReference type="GO" id="GO:0032991">
    <property type="term" value="C:protein-containing complex"/>
    <property type="evidence" value="ECO:0007669"/>
    <property type="project" value="UniProtKB-ARBA"/>
</dbReference>
<dbReference type="InterPro" id="IPR015943">
    <property type="entry name" value="WD40/YVTN_repeat-like_dom_sf"/>
</dbReference>
<evidence type="ECO:0000256" key="3">
    <source>
        <dbReference type="PROSITE-ProRule" id="PRU00221"/>
    </source>
</evidence>
<keyword evidence="2" id="KW-0677">Repeat</keyword>
<dbReference type="Proteomes" id="UP000275385">
    <property type="component" value="Unassembled WGS sequence"/>
</dbReference>